<keyword evidence="3 6" id="KW-0812">Transmembrane</keyword>
<evidence type="ECO:0000256" key="4">
    <source>
        <dbReference type="ARBA" id="ARBA00022989"/>
    </source>
</evidence>
<accession>A0A392SYI1</accession>
<name>A0A392SYI1_9FABA</name>
<evidence type="ECO:0000256" key="2">
    <source>
        <dbReference type="ARBA" id="ARBA00009530"/>
    </source>
</evidence>
<dbReference type="InterPro" id="IPR000612">
    <property type="entry name" value="PMP3"/>
</dbReference>
<organism evidence="7 8">
    <name type="scientific">Trifolium medium</name>
    <dbReference type="NCBI Taxonomy" id="97028"/>
    <lineage>
        <taxon>Eukaryota</taxon>
        <taxon>Viridiplantae</taxon>
        <taxon>Streptophyta</taxon>
        <taxon>Embryophyta</taxon>
        <taxon>Tracheophyta</taxon>
        <taxon>Spermatophyta</taxon>
        <taxon>Magnoliopsida</taxon>
        <taxon>eudicotyledons</taxon>
        <taxon>Gunneridae</taxon>
        <taxon>Pentapetalae</taxon>
        <taxon>rosids</taxon>
        <taxon>fabids</taxon>
        <taxon>Fabales</taxon>
        <taxon>Fabaceae</taxon>
        <taxon>Papilionoideae</taxon>
        <taxon>50 kb inversion clade</taxon>
        <taxon>NPAAA clade</taxon>
        <taxon>Hologalegina</taxon>
        <taxon>IRL clade</taxon>
        <taxon>Trifolieae</taxon>
        <taxon>Trifolium</taxon>
    </lineage>
</organism>
<dbReference type="GO" id="GO:0016020">
    <property type="term" value="C:membrane"/>
    <property type="evidence" value="ECO:0007669"/>
    <property type="project" value="UniProtKB-SubCell"/>
</dbReference>
<evidence type="ECO:0000313" key="7">
    <source>
        <dbReference type="EMBL" id="MCI53911.1"/>
    </source>
</evidence>
<feature type="non-terminal residue" evidence="7">
    <location>
        <position position="27"/>
    </location>
</feature>
<comment type="caution">
    <text evidence="7">The sequence shown here is derived from an EMBL/GenBank/DDBJ whole genome shotgun (WGS) entry which is preliminary data.</text>
</comment>
<reference evidence="7 8" key="1">
    <citation type="journal article" date="2018" name="Front. Plant Sci.">
        <title>Red Clover (Trifolium pratense) and Zigzag Clover (T. medium) - A Picture of Genomic Similarities and Differences.</title>
        <authorList>
            <person name="Dluhosova J."/>
            <person name="Istvanek J."/>
            <person name="Nedelnik J."/>
            <person name="Repkova J."/>
        </authorList>
    </citation>
    <scope>NUCLEOTIDE SEQUENCE [LARGE SCALE GENOMIC DNA]</scope>
    <source>
        <strain evidence="8">cv. 10/8</strain>
        <tissue evidence="7">Leaf</tissue>
    </source>
</reference>
<dbReference type="EMBL" id="LXQA010471026">
    <property type="protein sequence ID" value="MCI53911.1"/>
    <property type="molecule type" value="Genomic_DNA"/>
</dbReference>
<proteinExistence type="inferred from homology"/>
<protein>
    <submittedName>
        <fullName evidence="7">Hydrophobic protein RCI2B</fullName>
    </submittedName>
</protein>
<comment type="subcellular location">
    <subcellularLocation>
        <location evidence="1">Membrane</location>
    </subcellularLocation>
</comment>
<evidence type="ECO:0000256" key="6">
    <source>
        <dbReference type="SAM" id="Phobius"/>
    </source>
</evidence>
<keyword evidence="4 6" id="KW-1133">Transmembrane helix</keyword>
<dbReference type="PROSITE" id="PS01309">
    <property type="entry name" value="UPF0057"/>
    <property type="match status" value="1"/>
</dbReference>
<sequence>MGTATFVDIIIAILLPPLGVFLKFGCE</sequence>
<evidence type="ECO:0000256" key="5">
    <source>
        <dbReference type="ARBA" id="ARBA00023136"/>
    </source>
</evidence>
<evidence type="ECO:0000313" key="8">
    <source>
        <dbReference type="Proteomes" id="UP000265520"/>
    </source>
</evidence>
<keyword evidence="8" id="KW-1185">Reference proteome</keyword>
<dbReference type="Pfam" id="PF01679">
    <property type="entry name" value="Pmp3"/>
    <property type="match status" value="1"/>
</dbReference>
<keyword evidence="5 6" id="KW-0472">Membrane</keyword>
<comment type="similarity">
    <text evidence="2">Belongs to the UPF0057 (PMP3) family.</text>
</comment>
<dbReference type="AlphaFoldDB" id="A0A392SYI1"/>
<evidence type="ECO:0000256" key="1">
    <source>
        <dbReference type="ARBA" id="ARBA00004370"/>
    </source>
</evidence>
<dbReference type="Proteomes" id="UP000265520">
    <property type="component" value="Unassembled WGS sequence"/>
</dbReference>
<evidence type="ECO:0000256" key="3">
    <source>
        <dbReference type="ARBA" id="ARBA00022692"/>
    </source>
</evidence>
<feature type="transmembrane region" description="Helical" evidence="6">
    <location>
        <begin position="6"/>
        <end position="26"/>
    </location>
</feature>